<proteinExistence type="inferred from homology"/>
<dbReference type="Gene3D" id="3.40.50.720">
    <property type="entry name" value="NAD(P)-binding Rossmann-like Domain"/>
    <property type="match status" value="1"/>
</dbReference>
<gene>
    <name evidence="2" type="ORF">OXX778_LOCUS1755</name>
</gene>
<dbReference type="PANTHER" id="PTHR43943">
    <property type="entry name" value="DEHYDROGENASE/REDUCTASE (SDR FAMILY) MEMBER 4"/>
    <property type="match status" value="1"/>
</dbReference>
<dbReference type="OrthoDB" id="1669814at2759"/>
<comment type="similarity">
    <text evidence="1">Belongs to the short-chain dehydrogenases/reductases (SDR) family.</text>
</comment>
<dbReference type="PANTHER" id="PTHR43943:SF2">
    <property type="entry name" value="DEHYDROGENASE_REDUCTASE 4"/>
    <property type="match status" value="1"/>
</dbReference>
<accession>A0A813MEV0</accession>
<dbReference type="Proteomes" id="UP000663879">
    <property type="component" value="Unassembled WGS sequence"/>
</dbReference>
<reference evidence="2" key="1">
    <citation type="submission" date="2021-02" db="EMBL/GenBank/DDBJ databases">
        <authorList>
            <person name="Nowell W R."/>
        </authorList>
    </citation>
    <scope>NUCLEOTIDE SEQUENCE</scope>
    <source>
        <strain evidence="2">Ploen Becks lab</strain>
    </source>
</reference>
<dbReference type="InterPro" id="IPR002347">
    <property type="entry name" value="SDR_fam"/>
</dbReference>
<dbReference type="NCBIfam" id="NF005559">
    <property type="entry name" value="PRK07231.1"/>
    <property type="match status" value="1"/>
</dbReference>
<name>A0A813MEV0_9BILA</name>
<evidence type="ECO:0000313" key="2">
    <source>
        <dbReference type="EMBL" id="CAF0716902.1"/>
    </source>
</evidence>
<dbReference type="InterPro" id="IPR036291">
    <property type="entry name" value="NAD(P)-bd_dom_sf"/>
</dbReference>
<sequence length="249" mass="27473">MEKRFLNKIALITGSTEGIGFSIAQRLGREGAKVVICSRKQEKVTKAVEQLKVENLDCLGVVCHVGIEDDRRNLIEKTIEKYGGIDILVCNVAVNPHHGNIFEIDERQWDKIFDINVKSTFLLIKQAIPFLKQRKDSNVLIISSIAGYYPSQIIAPYSISKTPLIGMTKAMGPACAELGIRVNCIAPGVIKTKFSKAFWYDEPIYNDCFMKRVGYSDEVAATAAFLCSNDASYITGETIICAGGANARL</sequence>
<dbReference type="EMBL" id="CAJNOC010000121">
    <property type="protein sequence ID" value="CAF0716902.1"/>
    <property type="molecule type" value="Genomic_DNA"/>
</dbReference>
<evidence type="ECO:0000313" key="3">
    <source>
        <dbReference type="Proteomes" id="UP000663879"/>
    </source>
</evidence>
<dbReference type="Pfam" id="PF13561">
    <property type="entry name" value="adh_short_C2"/>
    <property type="match status" value="1"/>
</dbReference>
<dbReference type="FunFam" id="3.40.50.720:FF:000084">
    <property type="entry name" value="Short-chain dehydrogenase reductase"/>
    <property type="match status" value="1"/>
</dbReference>
<dbReference type="PRINTS" id="PR00081">
    <property type="entry name" value="GDHRDH"/>
</dbReference>
<protein>
    <recommendedName>
        <fullName evidence="4">Dehydrogenase/reductase SDR family member 4</fullName>
    </recommendedName>
</protein>
<dbReference type="SUPFAM" id="SSF51735">
    <property type="entry name" value="NAD(P)-binding Rossmann-fold domains"/>
    <property type="match status" value="1"/>
</dbReference>
<dbReference type="AlphaFoldDB" id="A0A813MEV0"/>
<evidence type="ECO:0008006" key="4">
    <source>
        <dbReference type="Google" id="ProtNLM"/>
    </source>
</evidence>
<comment type="caution">
    <text evidence="2">The sequence shown here is derived from an EMBL/GenBank/DDBJ whole genome shotgun (WGS) entry which is preliminary data.</text>
</comment>
<keyword evidence="3" id="KW-1185">Reference proteome</keyword>
<evidence type="ECO:0000256" key="1">
    <source>
        <dbReference type="ARBA" id="ARBA00006484"/>
    </source>
</evidence>
<dbReference type="GO" id="GO:0004090">
    <property type="term" value="F:carbonyl reductase (NADPH) activity"/>
    <property type="evidence" value="ECO:0007669"/>
    <property type="project" value="TreeGrafter"/>
</dbReference>
<organism evidence="2 3">
    <name type="scientific">Brachionus calyciflorus</name>
    <dbReference type="NCBI Taxonomy" id="104777"/>
    <lineage>
        <taxon>Eukaryota</taxon>
        <taxon>Metazoa</taxon>
        <taxon>Spiralia</taxon>
        <taxon>Gnathifera</taxon>
        <taxon>Rotifera</taxon>
        <taxon>Eurotatoria</taxon>
        <taxon>Monogononta</taxon>
        <taxon>Pseudotrocha</taxon>
        <taxon>Ploima</taxon>
        <taxon>Brachionidae</taxon>
        <taxon>Brachionus</taxon>
    </lineage>
</organism>